<organism evidence="5 6">
    <name type="scientific">Alkalicoccobacillus plakortidis</name>
    <dbReference type="NCBI Taxonomy" id="444060"/>
    <lineage>
        <taxon>Bacteria</taxon>
        <taxon>Bacillati</taxon>
        <taxon>Bacillota</taxon>
        <taxon>Bacilli</taxon>
        <taxon>Bacillales</taxon>
        <taxon>Bacillaceae</taxon>
        <taxon>Alkalicoccobacillus</taxon>
    </lineage>
</organism>
<name>A0ABT0XJW9_9BACI</name>
<feature type="domain" description="Enoyl-CoA hydratase/isomerase" evidence="4">
    <location>
        <begin position="13"/>
        <end position="344"/>
    </location>
</feature>
<dbReference type="Pfam" id="PF16113">
    <property type="entry name" value="ECH_2"/>
    <property type="match status" value="1"/>
</dbReference>
<dbReference type="Proteomes" id="UP001203665">
    <property type="component" value="Unassembled WGS sequence"/>
</dbReference>
<keyword evidence="3" id="KW-0378">Hydrolase</keyword>
<keyword evidence="6" id="KW-1185">Reference proteome</keyword>
<dbReference type="InterPro" id="IPR029045">
    <property type="entry name" value="ClpP/crotonase-like_dom_sf"/>
</dbReference>
<dbReference type="PANTHER" id="PTHR43176:SF3">
    <property type="entry name" value="3-HYDROXYISOBUTYRYL-COA HYDROLASE, MITOCHONDRIAL"/>
    <property type="match status" value="1"/>
</dbReference>
<evidence type="ECO:0000259" key="4">
    <source>
        <dbReference type="Pfam" id="PF16113"/>
    </source>
</evidence>
<evidence type="ECO:0000256" key="1">
    <source>
        <dbReference type="ARBA" id="ARBA00001709"/>
    </source>
</evidence>
<dbReference type="EMBL" id="JAMQJY010000001">
    <property type="protein sequence ID" value="MCM2676191.1"/>
    <property type="molecule type" value="Genomic_DNA"/>
</dbReference>
<dbReference type="PANTHER" id="PTHR43176">
    <property type="entry name" value="3-HYDROXYISOBUTYRYL-COA HYDROLASE-RELATED"/>
    <property type="match status" value="1"/>
</dbReference>
<dbReference type="Gene3D" id="3.90.226.10">
    <property type="entry name" value="2-enoyl-CoA Hydratase, Chain A, domain 1"/>
    <property type="match status" value="1"/>
</dbReference>
<reference evidence="5" key="1">
    <citation type="submission" date="2022-06" db="EMBL/GenBank/DDBJ databases">
        <title>Alkalicoccobacillus porphyridii sp. nov., isolated from a marine red alga, Porphyridium purpureum and reclassification of Shouchella plakortidis and Shouchella gibsonii as Alkalicoccobacillus plakortidis comb. nov. and Alkalicoccobacillus gibsonii comb. nov.</title>
        <authorList>
            <person name="Kim K.H."/>
            <person name="Lee J.K."/>
            <person name="Han D.M."/>
            <person name="Baek J.H."/>
            <person name="Jeon C.O."/>
        </authorList>
    </citation>
    <scope>NUCLEOTIDE SEQUENCE</scope>
    <source>
        <strain evidence="5">DSM 19153</strain>
    </source>
</reference>
<dbReference type="RefSeq" id="WP_251607984.1">
    <property type="nucleotide sequence ID" value="NZ_JAMQJY010000001.1"/>
</dbReference>
<sequence length="347" mass="38690">MADVQIVVTETGVGIITLTREKALHSLSSGMVQVIYETLQQWKNDRSVRVIIIEGSGEKAFCAGGDIKEIYHNGSSNEGMAKSKAFLNTEYDMDRLISEYSKPIIALMDGIVMGGGVGLSYGATYRVVTEATKWAMPETAISFFPDIGAGYFLNQSPGHIGMYLGLTGKVIKAEDAIYIGAADFYVPSSSVKRLRDDVLKRDWSKENNVEQQVLASLALYSEAPARSELAESSFFIEKHFSHQSLTEILKSLRGDRFQQAQDLYQTLSERSPVSLLVTFAHLLHSETFTSFSEALEFDKQVAARFMECPDFYEGVRCLLIDKGAHPTFEFQDVDEVPTEYVRSFIEN</sequence>
<evidence type="ECO:0000313" key="5">
    <source>
        <dbReference type="EMBL" id="MCM2676191.1"/>
    </source>
</evidence>
<dbReference type="CDD" id="cd06558">
    <property type="entry name" value="crotonase-like"/>
    <property type="match status" value="1"/>
</dbReference>
<dbReference type="SUPFAM" id="SSF52096">
    <property type="entry name" value="ClpP/crotonase"/>
    <property type="match status" value="1"/>
</dbReference>
<dbReference type="NCBIfam" id="NF004127">
    <property type="entry name" value="PRK05617.1"/>
    <property type="match status" value="1"/>
</dbReference>
<evidence type="ECO:0000256" key="3">
    <source>
        <dbReference type="ARBA" id="ARBA00022801"/>
    </source>
</evidence>
<proteinExistence type="predicted"/>
<accession>A0ABT0XJW9</accession>
<evidence type="ECO:0000313" key="6">
    <source>
        <dbReference type="Proteomes" id="UP001203665"/>
    </source>
</evidence>
<evidence type="ECO:0000256" key="2">
    <source>
        <dbReference type="ARBA" id="ARBA00011915"/>
    </source>
</evidence>
<protein>
    <recommendedName>
        <fullName evidence="2">3-hydroxyisobutyryl-CoA hydrolase</fullName>
        <ecNumber evidence="2">3.1.2.4</ecNumber>
    </recommendedName>
</protein>
<dbReference type="EC" id="3.1.2.4" evidence="2"/>
<dbReference type="InterPro" id="IPR032259">
    <property type="entry name" value="HIBYL-CoA-H"/>
</dbReference>
<comment type="catalytic activity">
    <reaction evidence="1">
        <text>3-hydroxy-2-methylpropanoyl-CoA + H2O = 3-hydroxy-2-methylpropanoate + CoA + H(+)</text>
        <dbReference type="Rhea" id="RHEA:20888"/>
        <dbReference type="ChEBI" id="CHEBI:11805"/>
        <dbReference type="ChEBI" id="CHEBI:15377"/>
        <dbReference type="ChEBI" id="CHEBI:15378"/>
        <dbReference type="ChEBI" id="CHEBI:57287"/>
        <dbReference type="ChEBI" id="CHEBI:57340"/>
        <dbReference type="EC" id="3.1.2.4"/>
    </reaction>
</comment>
<comment type="caution">
    <text evidence="5">The sequence shown here is derived from an EMBL/GenBank/DDBJ whole genome shotgun (WGS) entry which is preliminary data.</text>
</comment>
<gene>
    <name evidence="5" type="ORF">NDM98_12255</name>
</gene>
<dbReference type="InterPro" id="IPR045004">
    <property type="entry name" value="ECH_dom"/>
</dbReference>